<gene>
    <name evidence="2" type="ORF">BD310DRAFT_453050</name>
    <name evidence="1" type="ORF">BD311DRAFT_125962</name>
</gene>
<organism evidence="2 3">
    <name type="scientific">Dichomitus squalens</name>
    <dbReference type="NCBI Taxonomy" id="114155"/>
    <lineage>
        <taxon>Eukaryota</taxon>
        <taxon>Fungi</taxon>
        <taxon>Dikarya</taxon>
        <taxon>Basidiomycota</taxon>
        <taxon>Agaricomycotina</taxon>
        <taxon>Agaricomycetes</taxon>
        <taxon>Polyporales</taxon>
        <taxon>Polyporaceae</taxon>
        <taxon>Dichomitus</taxon>
    </lineage>
</organism>
<sequence length="160" mass="17747">MICAASEMACIPFVRSPSLAFRGWHCSHAENMSGLGILQSSASMSCVKISFDGRRLETSPLPVRLPFDSRVLTDLRLGRNYQGQPLSRSDLHTMSLGWHPRSGMFEKHAAHGSQPIEIVYAVKMLHTGTPSTQRPPYLPSYRRRCLKLQGSVIASILLVP</sequence>
<evidence type="ECO:0000313" key="1">
    <source>
        <dbReference type="EMBL" id="TBU22764.1"/>
    </source>
</evidence>
<evidence type="ECO:0000313" key="2">
    <source>
        <dbReference type="EMBL" id="TBU58613.1"/>
    </source>
</evidence>
<accession>A0A4Q9NSS2</accession>
<dbReference type="Proteomes" id="UP000292082">
    <property type="component" value="Unassembled WGS sequence"/>
</dbReference>
<name>A0A4Q9NSS2_9APHY</name>
<dbReference type="EMBL" id="ML143527">
    <property type="protein sequence ID" value="TBU22764.1"/>
    <property type="molecule type" value="Genomic_DNA"/>
</dbReference>
<proteinExistence type="predicted"/>
<protein>
    <submittedName>
        <fullName evidence="2">Uncharacterized protein</fullName>
    </submittedName>
</protein>
<evidence type="ECO:0000313" key="3">
    <source>
        <dbReference type="Proteomes" id="UP000292082"/>
    </source>
</evidence>
<dbReference type="AlphaFoldDB" id="A0A4Q9NSS2"/>
<dbReference type="EMBL" id="ML145122">
    <property type="protein sequence ID" value="TBU58613.1"/>
    <property type="molecule type" value="Genomic_DNA"/>
</dbReference>
<keyword evidence="3" id="KW-1185">Reference proteome</keyword>
<reference evidence="2 3" key="1">
    <citation type="submission" date="2019-01" db="EMBL/GenBank/DDBJ databases">
        <title>Draft genome sequences of three monokaryotic isolates of the white-rot basidiomycete fungus Dichomitus squalens.</title>
        <authorList>
            <consortium name="DOE Joint Genome Institute"/>
            <person name="Lopez S.C."/>
            <person name="Andreopoulos B."/>
            <person name="Pangilinan J."/>
            <person name="Lipzen A."/>
            <person name="Riley R."/>
            <person name="Ahrendt S."/>
            <person name="Ng V."/>
            <person name="Barry K."/>
            <person name="Daum C."/>
            <person name="Grigoriev I.V."/>
            <person name="Hilden K.S."/>
            <person name="Makela M.R."/>
            <person name="de Vries R.P."/>
        </authorList>
    </citation>
    <scope>NUCLEOTIDE SEQUENCE [LARGE SCALE GENOMIC DNA]</scope>
    <source>
        <strain evidence="2 3">CBS 464.89</strain>
        <strain evidence="1">OM18370.1</strain>
    </source>
</reference>
<dbReference type="Proteomes" id="UP000292957">
    <property type="component" value="Unassembled WGS sequence"/>
</dbReference>